<accession>A0ABQ7JBS1</accession>
<reference evidence="1 2" key="1">
    <citation type="journal article" date="2020" name="bioRxiv">
        <title>Metabolic contributions of an alphaproteobacterial endosymbiont in the apicomplexan Cardiosporidium cionae.</title>
        <authorList>
            <person name="Hunter E.S."/>
            <person name="Paight C.J."/>
            <person name="Lane C.E."/>
        </authorList>
    </citation>
    <scope>NUCLEOTIDE SEQUENCE [LARGE SCALE GENOMIC DNA]</scope>
    <source>
        <strain evidence="1">ESH_2018</strain>
    </source>
</reference>
<dbReference type="EMBL" id="JADAQX010000180">
    <property type="protein sequence ID" value="KAF8821439.1"/>
    <property type="molecule type" value="Genomic_DNA"/>
</dbReference>
<evidence type="ECO:0000313" key="2">
    <source>
        <dbReference type="Proteomes" id="UP000823046"/>
    </source>
</evidence>
<dbReference type="Gene3D" id="3.40.50.1820">
    <property type="entry name" value="alpha/beta hydrolase"/>
    <property type="match status" value="1"/>
</dbReference>
<dbReference type="InterPro" id="IPR029058">
    <property type="entry name" value="AB_hydrolase_fold"/>
</dbReference>
<keyword evidence="2" id="KW-1185">Reference proteome</keyword>
<evidence type="ECO:0000313" key="1">
    <source>
        <dbReference type="EMBL" id="KAF8821439.1"/>
    </source>
</evidence>
<dbReference type="Proteomes" id="UP000823046">
    <property type="component" value="Unassembled WGS sequence"/>
</dbReference>
<organism evidence="1 2">
    <name type="scientific">Cardiosporidium cionae</name>
    <dbReference type="NCBI Taxonomy" id="476202"/>
    <lineage>
        <taxon>Eukaryota</taxon>
        <taxon>Sar</taxon>
        <taxon>Alveolata</taxon>
        <taxon>Apicomplexa</taxon>
        <taxon>Aconoidasida</taxon>
        <taxon>Nephromycida</taxon>
        <taxon>Cardiosporidium</taxon>
    </lineage>
</organism>
<name>A0ABQ7JBS1_9APIC</name>
<gene>
    <name evidence="1" type="ORF">IE077_002022</name>
</gene>
<proteinExistence type="predicted"/>
<comment type="caution">
    <text evidence="1">The sequence shown here is derived from an EMBL/GenBank/DDBJ whole genome shotgun (WGS) entry which is preliminary data.</text>
</comment>
<protein>
    <submittedName>
        <fullName evidence="1">Uncharacterized protein</fullName>
    </submittedName>
</protein>
<feature type="non-terminal residue" evidence="1">
    <location>
        <position position="1"/>
    </location>
</feature>
<feature type="non-terminal residue" evidence="1">
    <location>
        <position position="164"/>
    </location>
</feature>
<sequence length="164" mass="19000">SKKERSKLCLTLSDICHIQYTNDEINESLNTEYRHIFPEEKRENAAKNMIKLQVNRLMLVSPFTSTQDMAKRMTQEKIGTLLSKALSGFVSSSIEWNNIAETQKCFFTMKKLKEAVPSVQIFQNLRIYVQHGEKDSLIPWSMGRDLAYEMSKLSKTLNLHIPIK</sequence>